<gene>
    <name evidence="1" type="ORF">EPA93_07850</name>
</gene>
<dbReference type="EMBL" id="CP035758">
    <property type="protein sequence ID" value="QBD75926.1"/>
    <property type="molecule type" value="Genomic_DNA"/>
</dbReference>
<name>A0A4P6JML0_KTERU</name>
<dbReference type="GO" id="GO:0004803">
    <property type="term" value="F:transposase activity"/>
    <property type="evidence" value="ECO:0007669"/>
    <property type="project" value="InterPro"/>
</dbReference>
<dbReference type="InterPro" id="IPR002514">
    <property type="entry name" value="Transposase_8"/>
</dbReference>
<dbReference type="GO" id="GO:0006313">
    <property type="term" value="P:DNA transposition"/>
    <property type="evidence" value="ECO:0007669"/>
    <property type="project" value="InterPro"/>
</dbReference>
<organism evidence="1 2">
    <name type="scientific">Ktedonosporobacter rubrisoli</name>
    <dbReference type="NCBI Taxonomy" id="2509675"/>
    <lineage>
        <taxon>Bacteria</taxon>
        <taxon>Bacillati</taxon>
        <taxon>Chloroflexota</taxon>
        <taxon>Ktedonobacteria</taxon>
        <taxon>Ktedonobacterales</taxon>
        <taxon>Ktedonosporobacteraceae</taxon>
        <taxon>Ktedonosporobacter</taxon>
    </lineage>
</organism>
<keyword evidence="2" id="KW-1185">Reference proteome</keyword>
<dbReference type="KEGG" id="kbs:EPA93_07850"/>
<evidence type="ECO:0000313" key="1">
    <source>
        <dbReference type="EMBL" id="QBD75926.1"/>
    </source>
</evidence>
<dbReference type="SUPFAM" id="SSF46689">
    <property type="entry name" value="Homeodomain-like"/>
    <property type="match status" value="1"/>
</dbReference>
<dbReference type="RefSeq" id="WP_129886522.1">
    <property type="nucleotide sequence ID" value="NZ_CP035758.1"/>
</dbReference>
<reference evidence="1 2" key="1">
    <citation type="submission" date="2019-01" db="EMBL/GenBank/DDBJ databases">
        <title>Ktedonosporobacter rubrisoli SCAWS-G2.</title>
        <authorList>
            <person name="Huang Y."/>
            <person name="Yan B."/>
        </authorList>
    </citation>
    <scope>NUCLEOTIDE SEQUENCE [LARGE SCALE GENOMIC DNA]</scope>
    <source>
        <strain evidence="1 2">SCAWS-G2</strain>
    </source>
</reference>
<dbReference type="OrthoDB" id="2622285at2"/>
<dbReference type="GO" id="GO:0003677">
    <property type="term" value="F:DNA binding"/>
    <property type="evidence" value="ECO:0007669"/>
    <property type="project" value="InterPro"/>
</dbReference>
<dbReference type="Proteomes" id="UP000290365">
    <property type="component" value="Chromosome"/>
</dbReference>
<dbReference type="Pfam" id="PF01527">
    <property type="entry name" value="HTH_Tnp_1"/>
    <property type="match status" value="1"/>
</dbReference>
<evidence type="ECO:0000313" key="2">
    <source>
        <dbReference type="Proteomes" id="UP000290365"/>
    </source>
</evidence>
<dbReference type="Gene3D" id="1.10.10.10">
    <property type="entry name" value="Winged helix-like DNA-binding domain superfamily/Winged helix DNA-binding domain"/>
    <property type="match status" value="1"/>
</dbReference>
<dbReference type="InterPro" id="IPR009057">
    <property type="entry name" value="Homeodomain-like_sf"/>
</dbReference>
<sequence length="100" mass="11704">MQKRVHSREFKLDVVRQVATGQKRPAQACREYGLAESVLSRWRKEYQERGEAAFLPSPAEESTKQEQRIAELEQFCGQLALENQILKKTLQRWESRIATQ</sequence>
<proteinExistence type="predicted"/>
<dbReference type="AlphaFoldDB" id="A0A4P6JML0"/>
<protein>
    <submittedName>
        <fullName evidence="1">Transposase</fullName>
    </submittedName>
</protein>
<dbReference type="InterPro" id="IPR036388">
    <property type="entry name" value="WH-like_DNA-bd_sf"/>
</dbReference>
<accession>A0A4P6JML0</accession>